<evidence type="ECO:0000313" key="2">
    <source>
        <dbReference type="EMBL" id="KMQ59319.1"/>
    </source>
</evidence>
<dbReference type="STRING" id="558151.ACM46_19515"/>
<dbReference type="EMBL" id="LFND01000007">
    <property type="protein sequence ID" value="KMQ59319.1"/>
    <property type="molecule type" value="Genomic_DNA"/>
</dbReference>
<dbReference type="PATRIC" id="fig|558151.6.peg.4110"/>
<comment type="caution">
    <text evidence="2">The sequence shown here is derived from an EMBL/GenBank/DDBJ whole genome shotgun (WGS) entry which is preliminary data.</text>
</comment>
<dbReference type="AlphaFoldDB" id="A0A0J7I027"/>
<protein>
    <recommendedName>
        <fullName evidence="4">VCBS repeat-containing protein</fullName>
    </recommendedName>
</protein>
<evidence type="ECO:0008006" key="4">
    <source>
        <dbReference type="Google" id="ProtNLM"/>
    </source>
</evidence>
<accession>A0A0J7I027</accession>
<feature type="signal peptide" evidence="1">
    <location>
        <begin position="1"/>
        <end position="18"/>
    </location>
</feature>
<keyword evidence="3" id="KW-1185">Reference proteome</keyword>
<evidence type="ECO:0000256" key="1">
    <source>
        <dbReference type="SAM" id="SignalP"/>
    </source>
</evidence>
<gene>
    <name evidence="2" type="ORF">ACM46_19515</name>
</gene>
<evidence type="ECO:0000313" key="3">
    <source>
        <dbReference type="Proteomes" id="UP000036261"/>
    </source>
</evidence>
<dbReference type="RefSeq" id="WP_048508370.1">
    <property type="nucleotide sequence ID" value="NZ_LFND01000007.1"/>
</dbReference>
<organism evidence="2 3">
    <name type="scientific">Chryseobacterium angstadtii</name>
    <dbReference type="NCBI Taxonomy" id="558151"/>
    <lineage>
        <taxon>Bacteria</taxon>
        <taxon>Pseudomonadati</taxon>
        <taxon>Bacteroidota</taxon>
        <taxon>Flavobacteriia</taxon>
        <taxon>Flavobacteriales</taxon>
        <taxon>Weeksellaceae</taxon>
        <taxon>Chryseobacterium group</taxon>
        <taxon>Chryseobacterium</taxon>
    </lineage>
</organism>
<feature type="chain" id="PRO_5005287851" description="VCBS repeat-containing protein" evidence="1">
    <location>
        <begin position="19"/>
        <end position="224"/>
    </location>
</feature>
<dbReference type="Proteomes" id="UP000036261">
    <property type="component" value="Unassembled WGS sequence"/>
</dbReference>
<sequence>MKKLFFLFVPLLMISLQAQNLKDFSVPKGYQKVAEAKGDLDKDGKDETVIIFNTDKKTNLNDRDDFLRSFFILKDIDGKLKIWKENNSVLFSSGMGFYSEDNAPPEISIKNNSLSITQIFNTNSRHTQTYKHTFRFQNGDFYLIGSHDRFEDTCDFNYLNEINFSTGKVIVDEEHSSCDEDEKVIPKDIHKELIHPFKTLIKMNNFKIGENKFKIPGYPKEIYY</sequence>
<keyword evidence="1" id="KW-0732">Signal</keyword>
<dbReference type="OrthoDB" id="86940at2"/>
<name>A0A0J7I027_9FLAO</name>
<proteinExistence type="predicted"/>
<reference evidence="2 3" key="1">
    <citation type="journal article" date="2013" name="Int. J. Syst. Evol. Microbiol.">
        <title>Chryseobacterium angstadtii sp. nov., isolated from a newt tank.</title>
        <authorList>
            <person name="Kirk K.E."/>
            <person name="Hoffman J.A."/>
            <person name="Smith K.A."/>
            <person name="Strahan B.L."/>
            <person name="Failor K.C."/>
            <person name="Krebs J.E."/>
            <person name="Gale A.N."/>
            <person name="Do T.D."/>
            <person name="Sontag T.C."/>
            <person name="Batties A.M."/>
            <person name="Mistiszyn K."/>
            <person name="Newman J.D."/>
        </authorList>
    </citation>
    <scope>NUCLEOTIDE SEQUENCE [LARGE SCALE GENOMIC DNA]</scope>
    <source>
        <strain evidence="2 3">KM</strain>
    </source>
</reference>